<evidence type="ECO:0000256" key="3">
    <source>
        <dbReference type="ARBA" id="ARBA00022842"/>
    </source>
</evidence>
<proteinExistence type="inferred from homology"/>
<keyword evidence="8" id="KW-1185">Reference proteome</keyword>
<dbReference type="Gene3D" id="2.70.40.10">
    <property type="match status" value="2"/>
</dbReference>
<dbReference type="Proteomes" id="UP000167073">
    <property type="component" value="Segment"/>
</dbReference>
<evidence type="ECO:0000256" key="2">
    <source>
        <dbReference type="ARBA" id="ARBA00022801"/>
    </source>
</evidence>
<accession>J9QVD9</accession>
<dbReference type="GO" id="GO:0046872">
    <property type="term" value="F:metal ion binding"/>
    <property type="evidence" value="ECO:0007669"/>
    <property type="project" value="UniProtKB-KW"/>
</dbReference>
<keyword evidence="1" id="KW-0479">Metal-binding</keyword>
<dbReference type="RefSeq" id="YP_009230185.1">
    <property type="nucleotide sequence ID" value="NC_029311.1"/>
</dbReference>
<gene>
    <name evidence="7" type="primary">UL50</name>
</gene>
<keyword evidence="2" id="KW-0378">Hydrolase</keyword>
<dbReference type="Pfam" id="PF00692">
    <property type="entry name" value="dUTPase"/>
    <property type="match status" value="1"/>
</dbReference>
<dbReference type="HAMAP" id="MF_04031">
    <property type="entry name" value="HSV_DUT"/>
    <property type="match status" value="1"/>
</dbReference>
<name>J9QVD9_9ALPH</name>
<protein>
    <submittedName>
        <fullName evidence="7">Deoxyuridine triphosphatase</fullName>
    </submittedName>
</protein>
<evidence type="ECO:0000313" key="8">
    <source>
        <dbReference type="Proteomes" id="UP000167073"/>
    </source>
</evidence>
<keyword evidence="4" id="KW-0546">Nucleotide metabolism</keyword>
<dbReference type="GO" id="GO:0046080">
    <property type="term" value="P:dUTP metabolic process"/>
    <property type="evidence" value="ECO:0007669"/>
    <property type="project" value="InterPro"/>
</dbReference>
<sequence length="360" mass="38439">MAQSKSPTPGVTRTTTMLAGPPEPAPKILVSVDTDNANWTVFARTQGRSVQLELYNRLAMTLIPEAFGTGGYATVTVSLGVRMAMPQNFCAVVHAPPRTPRSRYRVVAGLIDSGYRGIVRAVLLVSKESCQFAPGMLLVQISIHELSGQSPALTTPLYHLGVGRMAAADRPAQYTGARSARRGAFVAEEAVFLPKREEDAGTDIAIHAPVTIHPGGHATIQPSLRRLLHAPYSDAVYVLGRSSLNARGVIVTPTRWIPGRPLTLRIYNITGCPVTLCPGAKVAQIVALRYLSLSGLSPDSCGDGGITVATPHQRPARLSYVASHPPRIEFTTEFDARAARSERGEGAFGSTDAAQIDRDA</sequence>
<dbReference type="EMBL" id="JQ596859">
    <property type="protein sequence ID" value="AFR32495.1"/>
    <property type="molecule type" value="Genomic_DNA"/>
</dbReference>
<organism evidence="7 8">
    <name type="scientific">Leporid alphaherpesvirus 4</name>
    <dbReference type="NCBI Taxonomy" id="481315"/>
    <lineage>
        <taxon>Viruses</taxon>
        <taxon>Duplodnaviria</taxon>
        <taxon>Heunggongvirae</taxon>
        <taxon>Peploviricota</taxon>
        <taxon>Herviviricetes</taxon>
        <taxon>Herpesvirales</taxon>
        <taxon>Orthoherpesviridae</taxon>
        <taxon>Alphaherpesvirinae</taxon>
        <taxon>Simplexvirus</taxon>
        <taxon>Simplexvirus leporidalpha4</taxon>
    </lineage>
</organism>
<dbReference type="GO" id="GO:0004170">
    <property type="term" value="F:dUTP diphosphatase activity"/>
    <property type="evidence" value="ECO:0007669"/>
    <property type="project" value="InterPro"/>
</dbReference>
<dbReference type="OrthoDB" id="13493at10239"/>
<evidence type="ECO:0000256" key="1">
    <source>
        <dbReference type="ARBA" id="ARBA00022723"/>
    </source>
</evidence>
<dbReference type="KEGG" id="vg:26887577"/>
<reference evidence="7 8" key="1">
    <citation type="journal article" date="2012" name="Virology">
        <title>Analysis of the genome of leporid herpesvirus 4.</title>
        <authorList>
            <person name="Babra B."/>
            <person name="Watson G."/>
            <person name="Xu W."/>
            <person name="Jeffrey B.M."/>
            <person name="Xu J.R."/>
            <person name="Rockey D.D."/>
            <person name="Rohrmann G.F."/>
            <person name="Jin L."/>
        </authorList>
    </citation>
    <scope>NUCLEOTIDE SEQUENCE [LARGE SCALE GENOMIC DNA]</scope>
    <source>
        <strain evidence="7">LHV4012612</strain>
    </source>
</reference>
<dbReference type="SUPFAM" id="SSF51283">
    <property type="entry name" value="dUTPase-like"/>
    <property type="match status" value="2"/>
</dbReference>
<evidence type="ECO:0000313" key="7">
    <source>
        <dbReference type="EMBL" id="AFR32495.1"/>
    </source>
</evidence>
<feature type="region of interest" description="Disordered" evidence="5">
    <location>
        <begin position="340"/>
        <end position="360"/>
    </location>
</feature>
<dbReference type="GeneID" id="26887577"/>
<evidence type="ECO:0000256" key="5">
    <source>
        <dbReference type="SAM" id="MobiDB-lite"/>
    </source>
</evidence>
<dbReference type="InterPro" id="IPR034745">
    <property type="entry name" value="HSV_DUT"/>
</dbReference>
<feature type="domain" description="dUTPase-like" evidence="6">
    <location>
        <begin position="191"/>
        <end position="292"/>
    </location>
</feature>
<feature type="region of interest" description="Disordered" evidence="5">
    <location>
        <begin position="1"/>
        <end position="24"/>
    </location>
</feature>
<feature type="compositionally biased region" description="Polar residues" evidence="5">
    <location>
        <begin position="1"/>
        <end position="17"/>
    </location>
</feature>
<dbReference type="InterPro" id="IPR036157">
    <property type="entry name" value="dUTPase-like_sf"/>
</dbReference>
<evidence type="ECO:0000256" key="4">
    <source>
        <dbReference type="ARBA" id="ARBA00023080"/>
    </source>
</evidence>
<keyword evidence="3" id="KW-0460">Magnesium</keyword>
<evidence type="ECO:0000259" key="6">
    <source>
        <dbReference type="Pfam" id="PF00692"/>
    </source>
</evidence>
<dbReference type="InterPro" id="IPR029054">
    <property type="entry name" value="dUTPase-like"/>
</dbReference>